<evidence type="ECO:0000313" key="4">
    <source>
        <dbReference type="Proteomes" id="UP000070444"/>
    </source>
</evidence>
<keyword evidence="4" id="KW-1185">Reference proteome</keyword>
<dbReference type="InterPro" id="IPR015422">
    <property type="entry name" value="PyrdxlP-dep_Trfase_small"/>
</dbReference>
<keyword evidence="1" id="KW-0663">Pyridoxal phosphate</keyword>
<feature type="domain" description="Aminotransferase class V" evidence="2">
    <location>
        <begin position="70"/>
        <end position="319"/>
    </location>
</feature>
<dbReference type="InterPro" id="IPR015424">
    <property type="entry name" value="PyrdxlP-dep_Trfase"/>
</dbReference>
<dbReference type="Gene3D" id="3.40.640.10">
    <property type="entry name" value="Type I PLP-dependent aspartate aminotransferase-like (Major domain)"/>
    <property type="match status" value="1"/>
</dbReference>
<dbReference type="PANTHER" id="PTHR43092:SF2">
    <property type="entry name" value="HERCYNYLCYSTEINE SULFOXIDE LYASE"/>
    <property type="match status" value="1"/>
</dbReference>
<protein>
    <submittedName>
        <fullName evidence="3">PLP-dependent transferase</fullName>
    </submittedName>
</protein>
<dbReference type="PANTHER" id="PTHR43092">
    <property type="entry name" value="L-CYSTEINE DESULFHYDRASE"/>
    <property type="match status" value="1"/>
</dbReference>
<organism evidence="3 4">
    <name type="scientific">Conidiobolus coronatus (strain ATCC 28846 / CBS 209.66 / NRRL 28638)</name>
    <name type="common">Delacroixia coronata</name>
    <dbReference type="NCBI Taxonomy" id="796925"/>
    <lineage>
        <taxon>Eukaryota</taxon>
        <taxon>Fungi</taxon>
        <taxon>Fungi incertae sedis</taxon>
        <taxon>Zoopagomycota</taxon>
        <taxon>Entomophthoromycotina</taxon>
        <taxon>Entomophthoromycetes</taxon>
        <taxon>Entomophthorales</taxon>
        <taxon>Ancylistaceae</taxon>
        <taxon>Conidiobolus</taxon>
    </lineage>
</organism>
<dbReference type="InterPro" id="IPR015421">
    <property type="entry name" value="PyrdxlP-dep_Trfase_major"/>
</dbReference>
<dbReference type="GO" id="GO:0016740">
    <property type="term" value="F:transferase activity"/>
    <property type="evidence" value="ECO:0007669"/>
    <property type="project" value="UniProtKB-KW"/>
</dbReference>
<dbReference type="Proteomes" id="UP000070444">
    <property type="component" value="Unassembled WGS sequence"/>
</dbReference>
<dbReference type="STRING" id="796925.A0A137NUR8"/>
<evidence type="ECO:0000256" key="1">
    <source>
        <dbReference type="ARBA" id="ARBA00022898"/>
    </source>
</evidence>
<dbReference type="OMA" id="EFAHHDG"/>
<dbReference type="Gene3D" id="3.90.1150.10">
    <property type="entry name" value="Aspartate Aminotransferase, domain 1"/>
    <property type="match status" value="1"/>
</dbReference>
<dbReference type="AlphaFoldDB" id="A0A137NUR8"/>
<keyword evidence="3" id="KW-0808">Transferase</keyword>
<dbReference type="Pfam" id="PF00266">
    <property type="entry name" value="Aminotran_5"/>
    <property type="match status" value="1"/>
</dbReference>
<proteinExistence type="predicted"/>
<gene>
    <name evidence="3" type="ORF">CONCODRAFT_80477</name>
</gene>
<dbReference type="InterPro" id="IPR000192">
    <property type="entry name" value="Aminotrans_V_dom"/>
</dbReference>
<evidence type="ECO:0000313" key="3">
    <source>
        <dbReference type="EMBL" id="KXN66496.1"/>
    </source>
</evidence>
<dbReference type="OrthoDB" id="5978656at2759"/>
<name>A0A137NUR8_CONC2</name>
<reference evidence="3 4" key="1">
    <citation type="journal article" date="2015" name="Genome Biol. Evol.">
        <title>Phylogenomic analyses indicate that early fungi evolved digesting cell walls of algal ancestors of land plants.</title>
        <authorList>
            <person name="Chang Y."/>
            <person name="Wang S."/>
            <person name="Sekimoto S."/>
            <person name="Aerts A.L."/>
            <person name="Choi C."/>
            <person name="Clum A."/>
            <person name="LaButti K.M."/>
            <person name="Lindquist E.A."/>
            <person name="Yee Ngan C."/>
            <person name="Ohm R.A."/>
            <person name="Salamov A.A."/>
            <person name="Grigoriev I.V."/>
            <person name="Spatafora J.W."/>
            <person name="Berbee M.L."/>
        </authorList>
    </citation>
    <scope>NUCLEOTIDE SEQUENCE [LARGE SCALE GENOMIC DNA]</scope>
    <source>
        <strain evidence="3 4">NRRL 28638</strain>
    </source>
</reference>
<evidence type="ECO:0000259" key="2">
    <source>
        <dbReference type="Pfam" id="PF00266"/>
    </source>
</evidence>
<sequence>MSKEVQLNSTVYRPSDFNIESGIKLFNCGSFGMVPKSVHNSRVNWLKLIESHPDVYMSDRRLELLESRVQPLAEYIGAPLKDTVFVTNTTQGVVHVLETMGLKPGDLVVYSNVTYGPIKTLLEQLKKNKGIELYELDYNVEDDDTLINYYKSEFDNFEKLGKIPKLALVDAVSSNPGLILPYERLTKLIQSYGTQVFVDGAHVFGQVKANVSAFKPDYFVTNIHKWGYCFRGTAILYISPQHQAKIQNFVTTLGYDSNNLRIKFNWFGTIDFSNWYSAADGLEYRKKVGDDLIYDYNHKLAVLGGDYVANLLGTKVLGSLSQIGFMANIELPINEPGSIELQEELEQYILKEYGVRLRLFHFKGKWYARLSAQLHLNYDDFKFAGKALKETFDNYRLKAFTKGKL</sequence>
<accession>A0A137NUR8</accession>
<dbReference type="EMBL" id="KQ964719">
    <property type="protein sequence ID" value="KXN66496.1"/>
    <property type="molecule type" value="Genomic_DNA"/>
</dbReference>
<dbReference type="SUPFAM" id="SSF53383">
    <property type="entry name" value="PLP-dependent transferases"/>
    <property type="match status" value="1"/>
</dbReference>